<gene>
    <name evidence="1" type="ORF">E2C01_057150</name>
</gene>
<dbReference type="EMBL" id="VSRR010020370">
    <property type="protein sequence ID" value="MPC63058.1"/>
    <property type="molecule type" value="Genomic_DNA"/>
</dbReference>
<dbReference type="AlphaFoldDB" id="A0A5B7H1J7"/>
<organism evidence="1 2">
    <name type="scientific">Portunus trituberculatus</name>
    <name type="common">Swimming crab</name>
    <name type="synonym">Neptunus trituberculatus</name>
    <dbReference type="NCBI Taxonomy" id="210409"/>
    <lineage>
        <taxon>Eukaryota</taxon>
        <taxon>Metazoa</taxon>
        <taxon>Ecdysozoa</taxon>
        <taxon>Arthropoda</taxon>
        <taxon>Crustacea</taxon>
        <taxon>Multicrustacea</taxon>
        <taxon>Malacostraca</taxon>
        <taxon>Eumalacostraca</taxon>
        <taxon>Eucarida</taxon>
        <taxon>Decapoda</taxon>
        <taxon>Pleocyemata</taxon>
        <taxon>Brachyura</taxon>
        <taxon>Eubrachyura</taxon>
        <taxon>Portunoidea</taxon>
        <taxon>Portunidae</taxon>
        <taxon>Portuninae</taxon>
        <taxon>Portunus</taxon>
    </lineage>
</organism>
<accession>A0A5B7H1J7</accession>
<sequence length="71" mass="8040">MKHKTSEACKVFTDAGVDTFLCHSPLNLTRPFRIPLFPPPPLYGFVYTPPPPTPPPPPLSFRFSHSPKEFF</sequence>
<name>A0A5B7H1J7_PORTR</name>
<dbReference type="Proteomes" id="UP000324222">
    <property type="component" value="Unassembled WGS sequence"/>
</dbReference>
<protein>
    <submittedName>
        <fullName evidence="1">Uncharacterized protein</fullName>
    </submittedName>
</protein>
<reference evidence="1 2" key="1">
    <citation type="submission" date="2019-05" db="EMBL/GenBank/DDBJ databases">
        <title>Another draft genome of Portunus trituberculatus and its Hox gene families provides insights of decapod evolution.</title>
        <authorList>
            <person name="Jeong J.-H."/>
            <person name="Song I."/>
            <person name="Kim S."/>
            <person name="Choi T."/>
            <person name="Kim D."/>
            <person name="Ryu S."/>
            <person name="Kim W."/>
        </authorList>
    </citation>
    <scope>NUCLEOTIDE SEQUENCE [LARGE SCALE GENOMIC DNA]</scope>
    <source>
        <tissue evidence="1">Muscle</tissue>
    </source>
</reference>
<proteinExistence type="predicted"/>
<evidence type="ECO:0000313" key="1">
    <source>
        <dbReference type="EMBL" id="MPC63058.1"/>
    </source>
</evidence>
<comment type="caution">
    <text evidence="1">The sequence shown here is derived from an EMBL/GenBank/DDBJ whole genome shotgun (WGS) entry which is preliminary data.</text>
</comment>
<keyword evidence="2" id="KW-1185">Reference proteome</keyword>
<evidence type="ECO:0000313" key="2">
    <source>
        <dbReference type="Proteomes" id="UP000324222"/>
    </source>
</evidence>